<evidence type="ECO:0000259" key="18">
    <source>
        <dbReference type="Pfam" id="PF00742"/>
    </source>
</evidence>
<dbReference type="UniPathway" id="UPA00051">
    <property type="reaction ID" value="UER00465"/>
</dbReference>
<comment type="catalytic activity">
    <reaction evidence="13">
        <text>L-homoserine + NADP(+) = L-aspartate 4-semialdehyde + NADPH + H(+)</text>
        <dbReference type="Rhea" id="RHEA:15761"/>
        <dbReference type="ChEBI" id="CHEBI:15378"/>
        <dbReference type="ChEBI" id="CHEBI:57476"/>
        <dbReference type="ChEBI" id="CHEBI:57783"/>
        <dbReference type="ChEBI" id="CHEBI:58349"/>
        <dbReference type="ChEBI" id="CHEBI:537519"/>
        <dbReference type="EC" id="1.1.1.3"/>
    </reaction>
    <physiologicalReaction direction="right-to-left" evidence="13">
        <dbReference type="Rhea" id="RHEA:15763"/>
    </physiologicalReaction>
</comment>
<keyword evidence="9 15" id="KW-0560">Oxidoreductase</keyword>
<feature type="domain" description="Aspartate/homoserine dehydrogenase NAD-binding" evidence="19">
    <location>
        <begin position="59"/>
        <end position="172"/>
    </location>
</feature>
<feature type="active site" description="Proton donor" evidence="16">
    <location>
        <position position="251"/>
    </location>
</feature>
<dbReference type="OrthoDB" id="9808167at2"/>
<evidence type="ECO:0000256" key="13">
    <source>
        <dbReference type="ARBA" id="ARBA00048841"/>
    </source>
</evidence>
<evidence type="ECO:0000256" key="17">
    <source>
        <dbReference type="PIRSR" id="PIRSR036497-2"/>
    </source>
</evidence>
<evidence type="ECO:0000256" key="9">
    <source>
        <dbReference type="ARBA" id="ARBA00023002"/>
    </source>
</evidence>
<dbReference type="EMBL" id="CP044427">
    <property type="protein sequence ID" value="QFG67818.1"/>
    <property type="molecule type" value="Genomic_DNA"/>
</dbReference>
<evidence type="ECO:0000256" key="1">
    <source>
        <dbReference type="ARBA" id="ARBA00001920"/>
    </source>
</evidence>
<dbReference type="Pfam" id="PF00742">
    <property type="entry name" value="Homoserine_dh"/>
    <property type="match status" value="1"/>
</dbReference>
<evidence type="ECO:0000256" key="15">
    <source>
        <dbReference type="PIRNR" id="PIRNR036497"/>
    </source>
</evidence>
<evidence type="ECO:0000256" key="12">
    <source>
        <dbReference type="ARBA" id="ARBA00044930"/>
    </source>
</evidence>
<feature type="binding site" evidence="17">
    <location>
        <begin position="59"/>
        <end position="64"/>
    </location>
    <ligand>
        <name>NADP(+)</name>
        <dbReference type="ChEBI" id="CHEBI:58349"/>
    </ligand>
</feature>
<comment type="pathway">
    <text evidence="2">Amino-acid biosynthesis; L-threonine biosynthesis; L-threonine from L-aspartate: step 3/5.</text>
</comment>
<keyword evidence="11 15" id="KW-0486">Methionine biosynthesis</keyword>
<dbReference type="Pfam" id="PF03447">
    <property type="entry name" value="NAD_binding_3"/>
    <property type="match status" value="1"/>
</dbReference>
<dbReference type="GO" id="GO:0009086">
    <property type="term" value="P:methionine biosynthetic process"/>
    <property type="evidence" value="ECO:0007669"/>
    <property type="project" value="UniProtKB-KW"/>
</dbReference>
<evidence type="ECO:0000313" key="20">
    <source>
        <dbReference type="EMBL" id="QFG67818.1"/>
    </source>
</evidence>
<dbReference type="SUPFAM" id="SSF55347">
    <property type="entry name" value="Glyceraldehyde-3-phosphate dehydrogenase-like, C-terminal domain"/>
    <property type="match status" value="1"/>
</dbReference>
<dbReference type="GO" id="GO:0050661">
    <property type="term" value="F:NADP binding"/>
    <property type="evidence" value="ECO:0007669"/>
    <property type="project" value="InterPro"/>
</dbReference>
<evidence type="ECO:0000256" key="10">
    <source>
        <dbReference type="ARBA" id="ARBA00023053"/>
    </source>
</evidence>
<dbReference type="AlphaFoldDB" id="A0A5J6V292"/>
<dbReference type="SUPFAM" id="SSF51735">
    <property type="entry name" value="NAD(P)-binding Rossmann-fold domains"/>
    <property type="match status" value="1"/>
</dbReference>
<dbReference type="PANTHER" id="PTHR43331:SF1">
    <property type="entry name" value="HOMOSERINE DEHYDROGENASE"/>
    <property type="match status" value="1"/>
</dbReference>
<evidence type="ECO:0000256" key="8">
    <source>
        <dbReference type="ARBA" id="ARBA00022697"/>
    </source>
</evidence>
<dbReference type="GO" id="GO:0004412">
    <property type="term" value="F:homoserine dehydrogenase activity"/>
    <property type="evidence" value="ECO:0007669"/>
    <property type="project" value="UniProtKB-EC"/>
</dbReference>
<comment type="similarity">
    <text evidence="4 15">Belongs to the homoserine dehydrogenase family.</text>
</comment>
<dbReference type="InterPro" id="IPR036291">
    <property type="entry name" value="NAD(P)-bd_dom_sf"/>
</dbReference>
<comment type="catalytic activity">
    <reaction evidence="14">
        <text>L-homoserine + NAD(+) = L-aspartate 4-semialdehyde + NADH + H(+)</text>
        <dbReference type="Rhea" id="RHEA:15757"/>
        <dbReference type="ChEBI" id="CHEBI:15378"/>
        <dbReference type="ChEBI" id="CHEBI:57476"/>
        <dbReference type="ChEBI" id="CHEBI:57540"/>
        <dbReference type="ChEBI" id="CHEBI:57945"/>
        <dbReference type="ChEBI" id="CHEBI:537519"/>
        <dbReference type="EC" id="1.1.1.3"/>
    </reaction>
    <physiologicalReaction direction="right-to-left" evidence="14">
        <dbReference type="Rhea" id="RHEA:15759"/>
    </physiologicalReaction>
</comment>
<dbReference type="Gene3D" id="3.30.360.10">
    <property type="entry name" value="Dihydrodipicolinate Reductase, domain 2"/>
    <property type="match status" value="1"/>
</dbReference>
<dbReference type="Proteomes" id="UP000326546">
    <property type="component" value="Chromosome"/>
</dbReference>
<evidence type="ECO:0000259" key="19">
    <source>
        <dbReference type="Pfam" id="PF03447"/>
    </source>
</evidence>
<evidence type="ECO:0000256" key="11">
    <source>
        <dbReference type="ARBA" id="ARBA00023167"/>
    </source>
</evidence>
<keyword evidence="8 15" id="KW-0791">Threonine biosynthesis</keyword>
<evidence type="ECO:0000256" key="3">
    <source>
        <dbReference type="ARBA" id="ARBA00005062"/>
    </source>
</evidence>
<feature type="binding site" evidence="17">
    <location>
        <position position="151"/>
    </location>
    <ligand>
        <name>NADPH</name>
        <dbReference type="ChEBI" id="CHEBI:57783"/>
    </ligand>
</feature>
<evidence type="ECO:0000256" key="6">
    <source>
        <dbReference type="ARBA" id="ARBA00013376"/>
    </source>
</evidence>
<dbReference type="InterPro" id="IPR005106">
    <property type="entry name" value="Asp/hSer_DH_NAD-bd"/>
</dbReference>
<keyword evidence="15 17" id="KW-0521">NADP</keyword>
<evidence type="ECO:0000256" key="5">
    <source>
        <dbReference type="ARBA" id="ARBA00013213"/>
    </source>
</evidence>
<accession>A0A5J6V292</accession>
<comment type="function">
    <text evidence="12">Catalyzes the conversion of L-aspartate-beta-semialdehyde (L-Asa) to L-homoserine (L-Hse), the third step in the biosynthesis of threonine and methionine from aspartate.</text>
</comment>
<evidence type="ECO:0000313" key="21">
    <source>
        <dbReference type="Proteomes" id="UP000326546"/>
    </source>
</evidence>
<dbReference type="InterPro" id="IPR001342">
    <property type="entry name" value="HDH_cat"/>
</dbReference>
<reference evidence="20 21" key="1">
    <citation type="submission" date="2019-09" db="EMBL/GenBank/DDBJ databases">
        <title>Serinicoccus pratensis sp. nov., isolated from meadow soil.</title>
        <authorList>
            <person name="Zhang W."/>
        </authorList>
    </citation>
    <scope>NUCLEOTIDE SEQUENCE [LARGE SCALE GENOMIC DNA]</scope>
    <source>
        <strain evidence="20 21">W204</strain>
    </source>
</reference>
<dbReference type="InterPro" id="IPR022697">
    <property type="entry name" value="HDH_short"/>
</dbReference>
<evidence type="ECO:0000256" key="2">
    <source>
        <dbReference type="ARBA" id="ARBA00005056"/>
    </source>
</evidence>
<comment type="cofactor">
    <cofactor evidence="1">
        <name>a metal cation</name>
        <dbReference type="ChEBI" id="CHEBI:25213"/>
    </cofactor>
</comment>
<gene>
    <name evidence="20" type="ORF">FY030_02955</name>
</gene>
<feature type="binding site" evidence="17">
    <location>
        <position position="236"/>
    </location>
    <ligand>
        <name>L-homoserine</name>
        <dbReference type="ChEBI" id="CHEBI:57476"/>
    </ligand>
</feature>
<evidence type="ECO:0000256" key="7">
    <source>
        <dbReference type="ARBA" id="ARBA00022605"/>
    </source>
</evidence>
<evidence type="ECO:0000256" key="16">
    <source>
        <dbReference type="PIRSR" id="PIRSR036497-1"/>
    </source>
</evidence>
<protein>
    <recommendedName>
        <fullName evidence="6 15">Homoserine dehydrogenase</fullName>
        <shortName evidence="15">HDH</shortName>
        <ecNumber evidence="5 15">1.1.1.3</ecNumber>
    </recommendedName>
</protein>
<keyword evidence="7 15" id="KW-0028">Amino-acid biosynthesis</keyword>
<dbReference type="GO" id="GO:0009088">
    <property type="term" value="P:threonine biosynthetic process"/>
    <property type="evidence" value="ECO:0007669"/>
    <property type="project" value="UniProtKB-UniPathway"/>
</dbReference>
<dbReference type="KEGG" id="serw:FY030_02955"/>
<name>A0A5J6V292_9MICO</name>
<dbReference type="PANTHER" id="PTHR43331">
    <property type="entry name" value="HOMOSERINE DEHYDROGENASE"/>
    <property type="match status" value="1"/>
</dbReference>
<evidence type="ECO:0000256" key="4">
    <source>
        <dbReference type="ARBA" id="ARBA00006753"/>
    </source>
</evidence>
<proteinExistence type="inferred from homology"/>
<dbReference type="FunFam" id="3.30.360.10:FF:000005">
    <property type="entry name" value="Homoserine dehydrogenase"/>
    <property type="match status" value="1"/>
</dbReference>
<evidence type="ECO:0000256" key="14">
    <source>
        <dbReference type="ARBA" id="ARBA00049031"/>
    </source>
</evidence>
<organism evidence="20 21">
    <name type="scientific">Ornithinimicrobium pratense</name>
    <dbReference type="NCBI Taxonomy" id="2593973"/>
    <lineage>
        <taxon>Bacteria</taxon>
        <taxon>Bacillati</taxon>
        <taxon>Actinomycetota</taxon>
        <taxon>Actinomycetes</taxon>
        <taxon>Micrococcales</taxon>
        <taxon>Ornithinimicrobiaceae</taxon>
        <taxon>Ornithinimicrobium</taxon>
    </lineage>
</organism>
<keyword evidence="10" id="KW-0915">Sodium</keyword>
<dbReference type="PIRSF" id="PIRSF036497">
    <property type="entry name" value="HDH_short"/>
    <property type="match status" value="1"/>
</dbReference>
<dbReference type="EC" id="1.1.1.3" evidence="5 15"/>
<dbReference type="Gene3D" id="3.40.50.720">
    <property type="entry name" value="NAD(P)-binding Rossmann-like Domain"/>
    <property type="match status" value="1"/>
</dbReference>
<dbReference type="NCBIfam" id="NF004976">
    <property type="entry name" value="PRK06349.1"/>
    <property type="match status" value="1"/>
</dbReference>
<comment type="pathway">
    <text evidence="3">Amino-acid biosynthesis; L-methionine biosynthesis via de novo pathway; L-homoserine from L-aspartate: step 3/3.</text>
</comment>
<keyword evidence="21" id="KW-1185">Reference proteome</keyword>
<feature type="domain" description="Homoserine dehydrogenase catalytic" evidence="18">
    <location>
        <begin position="183"/>
        <end position="361"/>
    </location>
</feature>
<sequence>MPGAPDLRRGGGHRPAPLAALAQRRHPAGARQRAAPAWRLRPRADVSAVPSPVRVALLGCGTVGSAVARRLQDRQERYAELLGRSLELVGVAVRDRSLPREGVDPVLLTTDAEALVRQADVVVEVMGGIEPARSLIETALRGGAQVVTANKQLVAQQGEGLAAVAAEQGVGLDYEGAVMAAVPVLAVLRDSLAGDEVTAVRGVVNGSTNYVLDLVAREGVAFGEAVRQAGELGYLEADPTEDLEGLDAAAKAVILARTAFGAQVGLDEVDRVGITGLTDEDFKRAAQEGTVIKLVASARRAGCGAQVAVRPEALPAHDPLAAVRGGTNIVVIEAVSAGELRLQGAGAGGEETASAVLGDIVRAARRVR</sequence>
<dbReference type="UniPathway" id="UPA00050">
    <property type="reaction ID" value="UER00063"/>
</dbReference>